<keyword evidence="2" id="KW-1185">Reference proteome</keyword>
<dbReference type="AlphaFoldDB" id="A0A6G1Q271"/>
<evidence type="ECO:0000313" key="2">
    <source>
        <dbReference type="Proteomes" id="UP000503349"/>
    </source>
</evidence>
<gene>
    <name evidence="1" type="ORF">EXN66_Car012280</name>
</gene>
<name>A0A6G1Q271_CHAAH</name>
<dbReference type="Proteomes" id="UP000503349">
    <property type="component" value="Chromosome 12"/>
</dbReference>
<dbReference type="EMBL" id="CM015723">
    <property type="protein sequence ID" value="KAF3696602.1"/>
    <property type="molecule type" value="Genomic_DNA"/>
</dbReference>
<accession>A0A6G1Q271</accession>
<protein>
    <submittedName>
        <fullName evidence="1">Uncharacterized protein</fullName>
    </submittedName>
</protein>
<reference evidence="2" key="2">
    <citation type="submission" date="2019-02" db="EMBL/GenBank/DDBJ databases">
        <title>Opniocepnalus argus Var Kimnra genome.</title>
        <authorList>
            <person name="Zhou C."/>
            <person name="Xiao S."/>
        </authorList>
    </citation>
    <scope>NUCLEOTIDE SEQUENCE [LARGE SCALE GENOMIC DNA]</scope>
</reference>
<proteinExistence type="predicted"/>
<organism evidence="1 2">
    <name type="scientific">Channa argus</name>
    <name type="common">Northern snakehead</name>
    <name type="synonym">Ophicephalus argus</name>
    <dbReference type="NCBI Taxonomy" id="215402"/>
    <lineage>
        <taxon>Eukaryota</taxon>
        <taxon>Metazoa</taxon>
        <taxon>Chordata</taxon>
        <taxon>Craniata</taxon>
        <taxon>Vertebrata</taxon>
        <taxon>Euteleostomi</taxon>
        <taxon>Actinopterygii</taxon>
        <taxon>Neopterygii</taxon>
        <taxon>Teleostei</taxon>
        <taxon>Neoteleostei</taxon>
        <taxon>Acanthomorphata</taxon>
        <taxon>Anabantaria</taxon>
        <taxon>Anabantiformes</taxon>
        <taxon>Channoidei</taxon>
        <taxon>Channidae</taxon>
        <taxon>Channa</taxon>
    </lineage>
</organism>
<reference evidence="1 2" key="1">
    <citation type="submission" date="2019-02" db="EMBL/GenBank/DDBJ databases">
        <title>Opniocepnalus argus genome.</title>
        <authorList>
            <person name="Zhou C."/>
            <person name="Xiao S."/>
        </authorList>
    </citation>
    <scope>NUCLEOTIDE SEQUENCE [LARGE SCALE GENOMIC DNA]</scope>
    <source>
        <strain evidence="1">OARG1902GOOAL</strain>
        <tissue evidence="1">Muscle</tissue>
    </source>
</reference>
<evidence type="ECO:0000313" key="1">
    <source>
        <dbReference type="EMBL" id="KAF3696602.1"/>
    </source>
</evidence>
<sequence>MCLHLTLSSASSSLTLVTLVTNFMSSLTTSLYLLFGLPLDLLPGSSNLSILLLIYSVSPLNMSKPPQSGFSDFISNTSNMICPSDVLIPDPVHPHHSQSEPQHLKVCYLQLCLLSFLQCNCL</sequence>